<evidence type="ECO:0000313" key="1">
    <source>
        <dbReference type="EMBL" id="APG03472.1"/>
    </source>
</evidence>
<protein>
    <submittedName>
        <fullName evidence="1">Halogenase</fullName>
    </submittedName>
</protein>
<dbReference type="Proteomes" id="UP000182987">
    <property type="component" value="Chromosome"/>
</dbReference>
<dbReference type="InterPro" id="IPR050816">
    <property type="entry name" value="Flavin-dep_Halogenase_NPB"/>
</dbReference>
<proteinExistence type="predicted"/>
<dbReference type="RefSeq" id="WP_046966964.1">
    <property type="nucleotide sequence ID" value="NZ_CP017480.1"/>
</dbReference>
<sequence>MDRKPHDAIILGGGLAGLSLAMQLKGEYPDMDIVVLERQARPLPEAAHKVGESTVEIAAHYFADTLGLRDHLESSHIRKFGFRFFFSEGQDDLADVTELGVSAVLPTPSYQIDRGILENYLGDEARRRGIDFRDGVTVKGFDIGAGEEVHTVRATTADGNVDVFHARWLLDASGRAGMIRRKFDFTRDNGHHANAVWFRIDDRLEIDGWCDDAEWKERCHPPERWRSTNHLCGPGYWVWLIPLSSGAHSVGIVADAAMHPIEKMKTFDLAVQWLEEHQPLVARQVIKRRDKLLDFAFFRHFSYSCSRMFSSDRWALTGEAGAFLDPFYSPGSDFIAIANTYITLLIGHDRRGENVAPHARLYERLFFSFYEGTLKMYRGQYNLFGDAEVLPIKVIWDYAYYWGVLCQIVFQKRLGDSAFISRMSDELLAATDLNTKVQAFFQPWHDVSDGRNRKVMLDQRDLAWFADMNSTLHDALDDDTLAQRLRDNVRMMRLLAASIVERAVDDHPSLREVAGDLIEVEGERTELFARVA</sequence>
<dbReference type="PANTHER" id="PTHR43747">
    <property type="entry name" value="FAD-BINDING PROTEIN"/>
    <property type="match status" value="1"/>
</dbReference>
<dbReference type="PATRIC" id="fig|1440763.5.peg.1106"/>
<dbReference type="InterPro" id="IPR036188">
    <property type="entry name" value="FAD/NAD-bd_sf"/>
</dbReference>
<dbReference type="Pfam" id="PF01494">
    <property type="entry name" value="FAD_binding_3"/>
    <property type="match status" value="1"/>
</dbReference>
<accession>A0A0G9HDJ8</accession>
<dbReference type="EMBL" id="CP017480">
    <property type="protein sequence ID" value="APG03472.1"/>
    <property type="molecule type" value="Genomic_DNA"/>
</dbReference>
<dbReference type="PANTHER" id="PTHR43747:SF1">
    <property type="entry name" value="SLR1998 PROTEIN"/>
    <property type="match status" value="1"/>
</dbReference>
<reference evidence="2" key="1">
    <citation type="submission" date="2016-09" db="EMBL/GenBank/DDBJ databases">
        <authorList>
            <person name="Lysoe E."/>
        </authorList>
    </citation>
    <scope>NUCLEOTIDE SEQUENCE [LARGE SCALE GENOMIC DNA]</scope>
    <source>
        <strain evidence="2">LJ96T</strain>
    </source>
</reference>
<keyword evidence="2" id="KW-1185">Reference proteome</keyword>
<dbReference type="OrthoDB" id="103324at2"/>
<dbReference type="GO" id="GO:0071949">
    <property type="term" value="F:FAD binding"/>
    <property type="evidence" value="ECO:0007669"/>
    <property type="project" value="InterPro"/>
</dbReference>
<dbReference type="Gene3D" id="3.50.50.60">
    <property type="entry name" value="FAD/NAD(P)-binding domain"/>
    <property type="match status" value="1"/>
</dbReference>
<evidence type="ECO:0000313" key="2">
    <source>
        <dbReference type="Proteomes" id="UP000182987"/>
    </source>
</evidence>
<name>A0A0G9HDJ8_9GAMM</name>
<dbReference type="AlphaFoldDB" id="A0A0G9HDJ8"/>
<dbReference type="KEGG" id="lrz:BJI69_05770"/>
<gene>
    <name evidence="1" type="ORF">BJI69_05770</name>
</gene>
<organism evidence="1 2">
    <name type="scientific">Luteibacter rhizovicinus DSM 16549</name>
    <dbReference type="NCBI Taxonomy" id="1440763"/>
    <lineage>
        <taxon>Bacteria</taxon>
        <taxon>Pseudomonadati</taxon>
        <taxon>Pseudomonadota</taxon>
        <taxon>Gammaproteobacteria</taxon>
        <taxon>Lysobacterales</taxon>
        <taxon>Rhodanobacteraceae</taxon>
        <taxon>Luteibacter</taxon>
    </lineage>
</organism>
<dbReference type="STRING" id="1440763.BJI69_05770"/>
<dbReference type="SUPFAM" id="SSF51905">
    <property type="entry name" value="FAD/NAD(P)-binding domain"/>
    <property type="match status" value="1"/>
</dbReference>
<dbReference type="InterPro" id="IPR002938">
    <property type="entry name" value="FAD-bd"/>
</dbReference>